<evidence type="ECO:0000256" key="1">
    <source>
        <dbReference type="ARBA" id="ARBA00012513"/>
    </source>
</evidence>
<feature type="domain" description="Protein kinase" evidence="5">
    <location>
        <begin position="17"/>
        <end position="316"/>
    </location>
</feature>
<comment type="caution">
    <text evidence="6">The sequence shown here is derived from an EMBL/GenBank/DDBJ whole genome shotgun (WGS) entry which is preliminary data.</text>
</comment>
<dbReference type="EC" id="2.7.11.1" evidence="1"/>
<dbReference type="InterPro" id="IPR005532">
    <property type="entry name" value="SUMF_dom"/>
</dbReference>
<comment type="catalytic activity">
    <reaction evidence="3">
        <text>L-threonyl-[protein] + ATP = O-phospho-L-threonyl-[protein] + ADP + H(+)</text>
        <dbReference type="Rhea" id="RHEA:46608"/>
        <dbReference type="Rhea" id="RHEA-COMP:11060"/>
        <dbReference type="Rhea" id="RHEA-COMP:11605"/>
        <dbReference type="ChEBI" id="CHEBI:15378"/>
        <dbReference type="ChEBI" id="CHEBI:30013"/>
        <dbReference type="ChEBI" id="CHEBI:30616"/>
        <dbReference type="ChEBI" id="CHEBI:61977"/>
        <dbReference type="ChEBI" id="CHEBI:456216"/>
        <dbReference type="EC" id="2.7.11.1"/>
    </reaction>
</comment>
<dbReference type="SUPFAM" id="SSF56436">
    <property type="entry name" value="C-type lectin-like"/>
    <property type="match status" value="1"/>
</dbReference>
<keyword evidence="2 6" id="KW-0418">Kinase</keyword>
<dbReference type="PANTHER" id="PTHR23150:SF19">
    <property type="entry name" value="FORMYLGLYCINE-GENERATING ENZYME"/>
    <property type="match status" value="1"/>
</dbReference>
<keyword evidence="6" id="KW-0808">Transferase</keyword>
<evidence type="ECO:0000313" key="7">
    <source>
        <dbReference type="Proteomes" id="UP001194714"/>
    </source>
</evidence>
<dbReference type="Gene3D" id="1.10.510.10">
    <property type="entry name" value="Transferase(Phosphotransferase) domain 1"/>
    <property type="match status" value="1"/>
</dbReference>
<proteinExistence type="predicted"/>
<evidence type="ECO:0000256" key="3">
    <source>
        <dbReference type="ARBA" id="ARBA00047899"/>
    </source>
</evidence>
<protein>
    <recommendedName>
        <fullName evidence="1">non-specific serine/threonine protein kinase</fullName>
        <ecNumber evidence="1">2.7.11.1</ecNumber>
    </recommendedName>
</protein>
<dbReference type="InterPro" id="IPR016187">
    <property type="entry name" value="CTDL_fold"/>
</dbReference>
<evidence type="ECO:0000256" key="2">
    <source>
        <dbReference type="ARBA" id="ARBA00022777"/>
    </source>
</evidence>
<dbReference type="PROSITE" id="PS50011">
    <property type="entry name" value="PROTEIN_KINASE_DOM"/>
    <property type="match status" value="1"/>
</dbReference>
<reference evidence="6 7" key="1">
    <citation type="submission" date="2020-01" db="EMBL/GenBank/DDBJ databases">
        <title>Draft genome sequence of Cand. Neptunochlamydia vexilliferae K9.</title>
        <authorList>
            <person name="Schulz F."/>
            <person name="Koestlbacher S."/>
            <person name="Wascher F."/>
            <person name="Pizzetti I."/>
            <person name="Horn M."/>
        </authorList>
    </citation>
    <scope>NUCLEOTIDE SEQUENCE [LARGE SCALE GENOMIC DNA]</scope>
    <source>
        <strain evidence="6 7">K9</strain>
    </source>
</reference>
<dbReference type="EMBL" id="JAAEJV010000011">
    <property type="protein sequence ID" value="MBF5059120.1"/>
    <property type="molecule type" value="Genomic_DNA"/>
</dbReference>
<gene>
    <name evidence="6" type="ORF">NEPTK9_000627</name>
</gene>
<dbReference type="Pfam" id="PF03781">
    <property type="entry name" value="FGE-sulfatase"/>
    <property type="match status" value="1"/>
</dbReference>
<evidence type="ECO:0000256" key="4">
    <source>
        <dbReference type="ARBA" id="ARBA00048679"/>
    </source>
</evidence>
<evidence type="ECO:0000313" key="6">
    <source>
        <dbReference type="EMBL" id="MBF5059120.1"/>
    </source>
</evidence>
<dbReference type="CDD" id="cd14014">
    <property type="entry name" value="STKc_PknB_like"/>
    <property type="match status" value="1"/>
</dbReference>
<dbReference type="InterPro" id="IPR011009">
    <property type="entry name" value="Kinase-like_dom_sf"/>
</dbReference>
<dbReference type="InterPro" id="IPR042095">
    <property type="entry name" value="SUMF_sf"/>
</dbReference>
<dbReference type="InterPro" id="IPR051043">
    <property type="entry name" value="Sulfatase_Mod_Factor_Kinase"/>
</dbReference>
<keyword evidence="7" id="KW-1185">Reference proteome</keyword>
<dbReference type="PANTHER" id="PTHR23150">
    <property type="entry name" value="SULFATASE MODIFYING FACTOR 1, 2"/>
    <property type="match status" value="1"/>
</dbReference>
<dbReference type="InterPro" id="IPR000719">
    <property type="entry name" value="Prot_kinase_dom"/>
</dbReference>
<name>A0ABS0AYB2_9BACT</name>
<evidence type="ECO:0000259" key="5">
    <source>
        <dbReference type="PROSITE" id="PS50011"/>
    </source>
</evidence>
<sequence length="657" mass="74750">MRTLRKLLMDKSTLGDYAIIKQIGQGTLGSVYLAEHRFVKEQYVLKVLPEELSTDRNFIQRFEKEVATLAKLDHPHIVKVHNVSFAEGYYFLVTDCVVDCFGETTTLTQYLGVNKQNLNENEILELLTQVASALCYAHQAHLGGEPLAHRGLKLNNILVGKGERGLHVSLSDFGLAHIVGEGAILTRMYKTLANVLSLDLAQSTFTKPGEEKYLTGTFESSKLSKLHASFLQTYHFLAPEQRIYREKPVGPKADMYAFGVLTYFLLMHSFPEGYFNLPCEVYPDFRLNWDHLIKECLRPDPNRRPESLLRILDELQKPQKMEAPKPQEEILDWNEGAVEAPLQEEMEEGGVATLTEKEEKPEMLKKVSEMVRGGVKPVLNPQEIKRPEYDPDPSAAFHVDSTVARYIPQEEEVKNVEPIQTEMTVIDGGEYYRGSDEGGRDERPRHQVKLSSFALDVHPVTNEQFVRFLEVMGGEKDANNNDIIQLRESRIRRHGGKLSIESGYAKHPVIGVTWYGAIAYAKWVGKRLPTEAEWEIAASCGEELTYPTGESLERTQGNFFSADTTPVKSYPPNKNGLYDLVGNVYEWCQDWYDYNYYEVAMQRPDNPKGPLQGVYRVLRGGCWKSLKDDLRCSHRHRNNPGIVNRTYGFRCAADVDE</sequence>
<dbReference type="SUPFAM" id="SSF56112">
    <property type="entry name" value="Protein kinase-like (PK-like)"/>
    <property type="match status" value="1"/>
</dbReference>
<dbReference type="Gene3D" id="3.30.200.20">
    <property type="entry name" value="Phosphorylase Kinase, domain 1"/>
    <property type="match status" value="1"/>
</dbReference>
<dbReference type="Pfam" id="PF00069">
    <property type="entry name" value="Pkinase"/>
    <property type="match status" value="1"/>
</dbReference>
<comment type="catalytic activity">
    <reaction evidence="4">
        <text>L-seryl-[protein] + ATP = O-phospho-L-seryl-[protein] + ADP + H(+)</text>
        <dbReference type="Rhea" id="RHEA:17989"/>
        <dbReference type="Rhea" id="RHEA-COMP:9863"/>
        <dbReference type="Rhea" id="RHEA-COMP:11604"/>
        <dbReference type="ChEBI" id="CHEBI:15378"/>
        <dbReference type="ChEBI" id="CHEBI:29999"/>
        <dbReference type="ChEBI" id="CHEBI:30616"/>
        <dbReference type="ChEBI" id="CHEBI:83421"/>
        <dbReference type="ChEBI" id="CHEBI:456216"/>
        <dbReference type="EC" id="2.7.11.1"/>
    </reaction>
</comment>
<dbReference type="Proteomes" id="UP001194714">
    <property type="component" value="Unassembled WGS sequence"/>
</dbReference>
<organism evidence="6 7">
    <name type="scientific">Candidatus Neptunichlamydia vexilliferae</name>
    <dbReference type="NCBI Taxonomy" id="1651774"/>
    <lineage>
        <taxon>Bacteria</taxon>
        <taxon>Pseudomonadati</taxon>
        <taxon>Chlamydiota</taxon>
        <taxon>Chlamydiia</taxon>
        <taxon>Parachlamydiales</taxon>
        <taxon>Simkaniaceae</taxon>
        <taxon>Candidatus Neptunichlamydia</taxon>
    </lineage>
</organism>
<dbReference type="GO" id="GO:0004674">
    <property type="term" value="F:protein serine/threonine kinase activity"/>
    <property type="evidence" value="ECO:0007669"/>
    <property type="project" value="UniProtKB-EC"/>
</dbReference>
<accession>A0ABS0AYB2</accession>
<dbReference type="Gene3D" id="3.90.1580.10">
    <property type="entry name" value="paralog of FGE (formylglycine-generating enzyme)"/>
    <property type="match status" value="1"/>
</dbReference>